<dbReference type="PROSITE" id="PS00188">
    <property type="entry name" value="BIOTIN"/>
    <property type="match status" value="1"/>
</dbReference>
<dbReference type="PROSITE" id="PS50968">
    <property type="entry name" value="BIOTINYL_LIPOYL"/>
    <property type="match status" value="1"/>
</dbReference>
<dbReference type="Pfam" id="PF02786">
    <property type="entry name" value="CPSase_L_D2"/>
    <property type="match status" value="2"/>
</dbReference>
<dbReference type="InterPro" id="IPR011761">
    <property type="entry name" value="ATP-grasp"/>
</dbReference>
<keyword evidence="11" id="KW-1185">Reference proteome</keyword>
<dbReference type="Gene3D" id="3.30.470.20">
    <property type="entry name" value="ATP-grasp fold, B domain"/>
    <property type="match status" value="1"/>
</dbReference>
<dbReference type="SUPFAM" id="SSF56059">
    <property type="entry name" value="Glutathione synthetase ATP-binding domain-like"/>
    <property type="match status" value="1"/>
</dbReference>
<dbReference type="GO" id="GO:0046872">
    <property type="term" value="F:metal ion binding"/>
    <property type="evidence" value="ECO:0007669"/>
    <property type="project" value="InterPro"/>
</dbReference>
<dbReference type="GO" id="GO:0005524">
    <property type="term" value="F:ATP binding"/>
    <property type="evidence" value="ECO:0007669"/>
    <property type="project" value="UniProtKB-UniRule"/>
</dbReference>
<feature type="domain" description="ATP-grasp" evidence="8">
    <location>
        <begin position="229"/>
        <end position="460"/>
    </location>
</feature>
<comment type="caution">
    <text evidence="10">The sequence shown here is derived from an EMBL/GenBank/DDBJ whole genome shotgun (WGS) entry which is preliminary data.</text>
</comment>
<dbReference type="CDD" id="cd06850">
    <property type="entry name" value="biotinyl_domain"/>
    <property type="match status" value="1"/>
</dbReference>
<dbReference type="InterPro" id="IPR011053">
    <property type="entry name" value="Single_hybrid_motif"/>
</dbReference>
<dbReference type="Proteomes" id="UP000321039">
    <property type="component" value="Unassembled WGS sequence"/>
</dbReference>
<evidence type="ECO:0000256" key="6">
    <source>
        <dbReference type="PROSITE-ProRule" id="PRU00409"/>
    </source>
</evidence>
<dbReference type="PROSITE" id="PS50975">
    <property type="entry name" value="ATP_GRASP"/>
    <property type="match status" value="1"/>
</dbReference>
<dbReference type="Gene3D" id="2.40.50.100">
    <property type="match status" value="1"/>
</dbReference>
<proteinExistence type="predicted"/>
<evidence type="ECO:0000313" key="11">
    <source>
        <dbReference type="Proteomes" id="UP000321039"/>
    </source>
</evidence>
<dbReference type="PANTHER" id="PTHR48095:SF4">
    <property type="entry name" value="BIOTIN CARBOXYL CARRIER PROTEIN OF ACETYL-COA CARBOXYLASE"/>
    <property type="match status" value="1"/>
</dbReference>
<dbReference type="InterPro" id="IPR016185">
    <property type="entry name" value="PreATP-grasp_dom_sf"/>
</dbReference>
<dbReference type="SMART" id="SM00878">
    <property type="entry name" value="Biotin_carb_C"/>
    <property type="match status" value="1"/>
</dbReference>
<dbReference type="InterPro" id="IPR011054">
    <property type="entry name" value="Rudment_hybrid_motif"/>
</dbReference>
<dbReference type="EMBL" id="VRZA01000002">
    <property type="protein sequence ID" value="TXS95748.1"/>
    <property type="molecule type" value="Genomic_DNA"/>
</dbReference>
<dbReference type="SUPFAM" id="SSF52440">
    <property type="entry name" value="PreATP-grasp domain"/>
    <property type="match status" value="1"/>
</dbReference>
<dbReference type="SUPFAM" id="SSF51230">
    <property type="entry name" value="Single hybrid motif"/>
    <property type="match status" value="1"/>
</dbReference>
<dbReference type="InterPro" id="IPR051602">
    <property type="entry name" value="ACC_Biotin_Carboxylase"/>
</dbReference>
<sequence>MSNEHYLSNPLIHRDRRLGRRHIAWVNQFDCTHLRPLIICRGPIRKEAMDVFGEMGITDFGILLSEKDSIVYQNALAPELRSMPNPDHIHRVPDYTGANKEERDQRIAQIISIAKDNGYNAIFAGYGFMAEDETMVAAMERAGLNFIGPCSRTVHDAGLKDEAKRTALKSGVSVTPGIDNGTALTLLKKYPTIADLKALCAEQGLAVEEGKLDNPEISLEDKADLVLAASYDKGIDLYTVDELSATLTEAVEKMAADYPENRVRLKAISGGGGKGQRILGIGEAARTPEMVREILNEVKTTGVGDNKNVLVELNIETTRHQEIQVIGNGEWCMTMGGRDCSLQMHEQKLLEVSVTVESLQAAINQAQKSGNETELRVLSQDLVTLEAMENEAARFGAAVGLDSVSTFECIVDRDKHFFMEMNTRIQVEHRVTELCYALKFSNPENPDESFVVESLVEAMVLLAAHGPKLPRPERILRHNDSVEARLNATNQALQPSAGGVIEAWSDAVEGEIRDDQGISLHNPDTDVFMKYTLAGAYDSNIALLLTVGETRLDTYERMAEVIRQTNMRGKDLATNLEFHYGLVNWFIGQNINARPTTRFIVPYLTAVGELKEQANGVELDYAWREVCRAAVASHDGDAAKALAQTLERKQTLLLRPIQLLLEEPHVLSGWLSINRDCYTMIDGRISWNENPVELLADTYHYLNMDYVAGAPAASMIWDHDNDVLQQAVDFYAELNNRVEADDWIALQTLLEEGDAPSGFTDAAWQEVRAAHKGFQAGAEIMALLPAMAEATGYYELSVNSDLTIHIPERLTDSELQEKMAKVLVPPPVAKSDEILAESGGMFYGRETPQHEVYVSEGDHFNAGDPLYIVEVMKMFNKVYAPFAGTIEKVLVEDDGVIISKGQPLFKITPDEKIVVQTPEEIAARRRKITSGFLEQIV</sequence>
<dbReference type="RefSeq" id="WP_148067738.1">
    <property type="nucleotide sequence ID" value="NZ_VRZA01000002.1"/>
</dbReference>
<accession>A0A5C9A4M8</accession>
<evidence type="ECO:0000256" key="1">
    <source>
        <dbReference type="ARBA" id="ARBA00001953"/>
    </source>
</evidence>
<dbReference type="PANTHER" id="PTHR48095">
    <property type="entry name" value="PYRUVATE CARBOXYLASE SUBUNIT A"/>
    <property type="match status" value="1"/>
</dbReference>
<protein>
    <submittedName>
        <fullName evidence="10">Biotin carboxylase</fullName>
    </submittedName>
</protein>
<reference evidence="10 11" key="1">
    <citation type="submission" date="2019-08" db="EMBL/GenBank/DDBJ databases">
        <title>Parahaliea maris sp. nov., isolated from the surface seawater.</title>
        <authorList>
            <person name="Liu Y."/>
        </authorList>
    </citation>
    <scope>NUCLEOTIDE SEQUENCE [LARGE SCALE GENOMIC DNA]</scope>
    <source>
        <strain evidence="10 11">HSLHS9</strain>
    </source>
</reference>
<dbReference type="AlphaFoldDB" id="A0A5C9A4M8"/>
<organism evidence="10 11">
    <name type="scientific">Parahaliea maris</name>
    <dbReference type="NCBI Taxonomy" id="2716870"/>
    <lineage>
        <taxon>Bacteria</taxon>
        <taxon>Pseudomonadati</taxon>
        <taxon>Pseudomonadota</taxon>
        <taxon>Gammaproteobacteria</taxon>
        <taxon>Cellvibrionales</taxon>
        <taxon>Halieaceae</taxon>
        <taxon>Parahaliea</taxon>
    </lineage>
</organism>
<dbReference type="InterPro" id="IPR001882">
    <property type="entry name" value="Biotin_BS"/>
</dbReference>
<evidence type="ECO:0000259" key="8">
    <source>
        <dbReference type="PROSITE" id="PS50975"/>
    </source>
</evidence>
<dbReference type="Gene3D" id="3.40.50.20">
    <property type="match status" value="1"/>
</dbReference>
<keyword evidence="3 6" id="KW-0547">Nucleotide-binding</keyword>
<dbReference type="InterPro" id="IPR005481">
    <property type="entry name" value="BC-like_N"/>
</dbReference>
<dbReference type="Pfam" id="PF00289">
    <property type="entry name" value="Biotin_carb_N"/>
    <property type="match status" value="1"/>
</dbReference>
<dbReference type="PROSITE" id="PS00867">
    <property type="entry name" value="CPSASE_2"/>
    <property type="match status" value="1"/>
</dbReference>
<dbReference type="SUPFAM" id="SSF51246">
    <property type="entry name" value="Rudiment single hybrid motif"/>
    <property type="match status" value="1"/>
</dbReference>
<feature type="domain" description="Biotin carboxylation" evidence="9">
    <location>
        <begin position="32"/>
        <end position="601"/>
    </location>
</feature>
<dbReference type="InterPro" id="IPR005479">
    <property type="entry name" value="CPAse_ATP-bd"/>
</dbReference>
<keyword evidence="4 6" id="KW-0067">ATP-binding</keyword>
<evidence type="ECO:0000256" key="4">
    <source>
        <dbReference type="ARBA" id="ARBA00022840"/>
    </source>
</evidence>
<gene>
    <name evidence="10" type="ORF">FV139_07740</name>
</gene>
<evidence type="ECO:0000256" key="5">
    <source>
        <dbReference type="ARBA" id="ARBA00023267"/>
    </source>
</evidence>
<evidence type="ECO:0000256" key="2">
    <source>
        <dbReference type="ARBA" id="ARBA00022598"/>
    </source>
</evidence>
<dbReference type="Pfam" id="PF00364">
    <property type="entry name" value="Biotin_lipoyl"/>
    <property type="match status" value="1"/>
</dbReference>
<name>A0A5C9A4M8_9GAMM</name>
<dbReference type="GO" id="GO:0016874">
    <property type="term" value="F:ligase activity"/>
    <property type="evidence" value="ECO:0007669"/>
    <property type="project" value="UniProtKB-KW"/>
</dbReference>
<feature type="domain" description="Lipoyl-binding" evidence="7">
    <location>
        <begin position="819"/>
        <end position="908"/>
    </location>
</feature>
<comment type="cofactor">
    <cofactor evidence="1">
        <name>biotin</name>
        <dbReference type="ChEBI" id="CHEBI:57586"/>
    </cofactor>
</comment>
<dbReference type="InterPro" id="IPR005482">
    <property type="entry name" value="Biotin_COase_C"/>
</dbReference>
<evidence type="ECO:0000259" key="9">
    <source>
        <dbReference type="PROSITE" id="PS50979"/>
    </source>
</evidence>
<dbReference type="PROSITE" id="PS50979">
    <property type="entry name" value="BC"/>
    <property type="match status" value="1"/>
</dbReference>
<keyword evidence="2" id="KW-0436">Ligase</keyword>
<evidence type="ECO:0000256" key="3">
    <source>
        <dbReference type="ARBA" id="ARBA00022741"/>
    </source>
</evidence>
<dbReference type="InterPro" id="IPR000089">
    <property type="entry name" value="Biotin_lipoyl"/>
</dbReference>
<keyword evidence="5" id="KW-0092">Biotin</keyword>
<evidence type="ECO:0000313" key="10">
    <source>
        <dbReference type="EMBL" id="TXS95748.1"/>
    </source>
</evidence>
<evidence type="ECO:0000259" key="7">
    <source>
        <dbReference type="PROSITE" id="PS50968"/>
    </source>
</evidence>
<dbReference type="InterPro" id="IPR011764">
    <property type="entry name" value="Biotin_carboxylation_dom"/>
</dbReference>